<dbReference type="CDD" id="cd06171">
    <property type="entry name" value="Sigma70_r4"/>
    <property type="match status" value="1"/>
</dbReference>
<dbReference type="InterPro" id="IPR013249">
    <property type="entry name" value="RNA_pol_sigma70_r4_t2"/>
</dbReference>
<dbReference type="PANTHER" id="PTHR43133:SF51">
    <property type="entry name" value="RNA POLYMERASE SIGMA FACTOR"/>
    <property type="match status" value="1"/>
</dbReference>
<dbReference type="EMBL" id="CP094326">
    <property type="protein sequence ID" value="UNY97589.1"/>
    <property type="molecule type" value="Genomic_DNA"/>
</dbReference>
<dbReference type="Pfam" id="PF04542">
    <property type="entry name" value="Sigma70_r2"/>
    <property type="match status" value="1"/>
</dbReference>
<gene>
    <name evidence="9" type="ORF">MQE36_10885</name>
</gene>
<feature type="domain" description="RNA polymerase sigma factor 70 region 4 type 2" evidence="8">
    <location>
        <begin position="116"/>
        <end position="167"/>
    </location>
</feature>
<dbReference type="InterPro" id="IPR013324">
    <property type="entry name" value="RNA_pol_sigma_r3/r4-like"/>
</dbReference>
<evidence type="ECO:0000259" key="8">
    <source>
        <dbReference type="Pfam" id="PF08281"/>
    </source>
</evidence>
<dbReference type="InterPro" id="IPR039425">
    <property type="entry name" value="RNA_pol_sigma-70-like"/>
</dbReference>
<reference evidence="9 10" key="1">
    <citation type="journal article" date="2018" name="Int. J. Syst. Evol. Microbiol.">
        <title>Zhouia spongiae sp. nov., isolated from a marine sponge.</title>
        <authorList>
            <person name="Zhuang L."/>
            <person name="Lin B."/>
            <person name="Qin F."/>
            <person name="Luo L."/>
        </authorList>
    </citation>
    <scope>NUCLEOTIDE SEQUENCE [LARGE SCALE GENOMIC DNA]</scope>
    <source>
        <strain evidence="9 10">HN-Y44</strain>
    </source>
</reference>
<dbReference type="PROSITE" id="PS01063">
    <property type="entry name" value="SIGMA70_ECF"/>
    <property type="match status" value="1"/>
</dbReference>
<organism evidence="9 10">
    <name type="scientific">Zhouia spongiae</name>
    <dbReference type="NCBI Taxonomy" id="2202721"/>
    <lineage>
        <taxon>Bacteria</taxon>
        <taxon>Pseudomonadati</taxon>
        <taxon>Bacteroidota</taxon>
        <taxon>Flavobacteriia</taxon>
        <taxon>Flavobacteriales</taxon>
        <taxon>Flavobacteriaceae</taxon>
        <taxon>Zhouia</taxon>
    </lineage>
</organism>
<keyword evidence="5 6" id="KW-0804">Transcription</keyword>
<proteinExistence type="inferred from homology"/>
<sequence length="180" mass="21146">MFQIDLVEKCKKNDRKAQLHLYRQYCDAMFCVSMRYLKNIDDAQDVTQEAFIRAFQKIDQFKAEVAFGAWLKKIVVNKCIDFLKSRHEHYLSLDENILNVVDDDNWKIEDDVSVDEVKLAIEHLPEKYKYVVMLYLIEGYDHSEISEILGITQTASRTQLLRGKNQLKELLMNKGYGARS</sequence>
<evidence type="ECO:0000256" key="3">
    <source>
        <dbReference type="ARBA" id="ARBA00023082"/>
    </source>
</evidence>
<dbReference type="InterPro" id="IPR007627">
    <property type="entry name" value="RNA_pol_sigma70_r2"/>
</dbReference>
<dbReference type="Gene3D" id="1.10.1740.10">
    <property type="match status" value="1"/>
</dbReference>
<dbReference type="NCBIfam" id="TIGR02937">
    <property type="entry name" value="sigma70-ECF"/>
    <property type="match status" value="1"/>
</dbReference>
<evidence type="ECO:0000256" key="5">
    <source>
        <dbReference type="ARBA" id="ARBA00023163"/>
    </source>
</evidence>
<evidence type="ECO:0000259" key="7">
    <source>
        <dbReference type="Pfam" id="PF04542"/>
    </source>
</evidence>
<dbReference type="PANTHER" id="PTHR43133">
    <property type="entry name" value="RNA POLYMERASE ECF-TYPE SIGMA FACTO"/>
    <property type="match status" value="1"/>
</dbReference>
<evidence type="ECO:0000256" key="6">
    <source>
        <dbReference type="RuleBase" id="RU000716"/>
    </source>
</evidence>
<keyword evidence="10" id="KW-1185">Reference proteome</keyword>
<protein>
    <recommendedName>
        <fullName evidence="6">RNA polymerase sigma factor</fullName>
    </recommendedName>
</protein>
<evidence type="ECO:0000256" key="4">
    <source>
        <dbReference type="ARBA" id="ARBA00023125"/>
    </source>
</evidence>
<comment type="similarity">
    <text evidence="1 6">Belongs to the sigma-70 factor family. ECF subfamily.</text>
</comment>
<dbReference type="Gene3D" id="1.10.10.10">
    <property type="entry name" value="Winged helix-like DNA-binding domain superfamily/Winged helix DNA-binding domain"/>
    <property type="match status" value="1"/>
</dbReference>
<dbReference type="Proteomes" id="UP000829476">
    <property type="component" value="Chromosome"/>
</dbReference>
<keyword evidence="3 6" id="KW-0731">Sigma factor</keyword>
<accession>A0ABY3YIA6</accession>
<dbReference type="InterPro" id="IPR014284">
    <property type="entry name" value="RNA_pol_sigma-70_dom"/>
</dbReference>
<dbReference type="RefSeq" id="WP_242936001.1">
    <property type="nucleotide sequence ID" value="NZ_CP094326.1"/>
</dbReference>
<dbReference type="InterPro" id="IPR013325">
    <property type="entry name" value="RNA_pol_sigma_r2"/>
</dbReference>
<dbReference type="Pfam" id="PF08281">
    <property type="entry name" value="Sigma70_r4_2"/>
    <property type="match status" value="1"/>
</dbReference>
<dbReference type="InterPro" id="IPR036388">
    <property type="entry name" value="WH-like_DNA-bd_sf"/>
</dbReference>
<dbReference type="SUPFAM" id="SSF88659">
    <property type="entry name" value="Sigma3 and sigma4 domains of RNA polymerase sigma factors"/>
    <property type="match status" value="1"/>
</dbReference>
<evidence type="ECO:0000313" key="10">
    <source>
        <dbReference type="Proteomes" id="UP000829476"/>
    </source>
</evidence>
<evidence type="ECO:0000313" key="9">
    <source>
        <dbReference type="EMBL" id="UNY97589.1"/>
    </source>
</evidence>
<keyword evidence="4 6" id="KW-0238">DNA-binding</keyword>
<dbReference type="SUPFAM" id="SSF88946">
    <property type="entry name" value="Sigma2 domain of RNA polymerase sigma factors"/>
    <property type="match status" value="1"/>
</dbReference>
<evidence type="ECO:0000256" key="2">
    <source>
        <dbReference type="ARBA" id="ARBA00023015"/>
    </source>
</evidence>
<feature type="domain" description="RNA polymerase sigma-70 region 2" evidence="7">
    <location>
        <begin position="21"/>
        <end position="86"/>
    </location>
</feature>
<name>A0ABY3YIA6_9FLAO</name>
<evidence type="ECO:0000256" key="1">
    <source>
        <dbReference type="ARBA" id="ARBA00010641"/>
    </source>
</evidence>
<dbReference type="InterPro" id="IPR000838">
    <property type="entry name" value="RNA_pol_sigma70_ECF_CS"/>
</dbReference>
<keyword evidence="2 6" id="KW-0805">Transcription regulation</keyword>